<evidence type="ECO:0000313" key="3">
    <source>
        <dbReference type="EMBL" id="KAF7368377.1"/>
    </source>
</evidence>
<gene>
    <name evidence="3" type="ORF">MVEN_00159400</name>
</gene>
<sequence>MFFSFSHSRFMFLCVLLIAGSVAAFPTTILNTEDLHHPGDGARSHSQVHTARAINEGDVADISQYVVGPVAGGLFVLICLLVFFFCFRMRKGPTKEDMAPLPVAERPPWAA</sequence>
<feature type="signal peptide" evidence="2">
    <location>
        <begin position="1"/>
        <end position="24"/>
    </location>
</feature>
<accession>A0A8H6Z0H3</accession>
<dbReference type="AlphaFoldDB" id="A0A8H6Z0H3"/>
<proteinExistence type="predicted"/>
<evidence type="ECO:0000256" key="2">
    <source>
        <dbReference type="SAM" id="SignalP"/>
    </source>
</evidence>
<comment type="caution">
    <text evidence="3">The sequence shown here is derived from an EMBL/GenBank/DDBJ whole genome shotgun (WGS) entry which is preliminary data.</text>
</comment>
<keyword evidence="4" id="KW-1185">Reference proteome</keyword>
<evidence type="ECO:0000256" key="1">
    <source>
        <dbReference type="SAM" id="Phobius"/>
    </source>
</evidence>
<protein>
    <submittedName>
        <fullName evidence="3">Uncharacterized protein</fullName>
    </submittedName>
</protein>
<keyword evidence="2" id="KW-0732">Signal</keyword>
<feature type="transmembrane region" description="Helical" evidence="1">
    <location>
        <begin position="65"/>
        <end position="87"/>
    </location>
</feature>
<dbReference type="Proteomes" id="UP000620124">
    <property type="component" value="Unassembled WGS sequence"/>
</dbReference>
<keyword evidence="1" id="KW-1133">Transmembrane helix</keyword>
<evidence type="ECO:0000313" key="4">
    <source>
        <dbReference type="Proteomes" id="UP000620124"/>
    </source>
</evidence>
<keyword evidence="1" id="KW-0472">Membrane</keyword>
<name>A0A8H6Z0H3_9AGAR</name>
<organism evidence="3 4">
    <name type="scientific">Mycena venus</name>
    <dbReference type="NCBI Taxonomy" id="2733690"/>
    <lineage>
        <taxon>Eukaryota</taxon>
        <taxon>Fungi</taxon>
        <taxon>Dikarya</taxon>
        <taxon>Basidiomycota</taxon>
        <taxon>Agaricomycotina</taxon>
        <taxon>Agaricomycetes</taxon>
        <taxon>Agaricomycetidae</taxon>
        <taxon>Agaricales</taxon>
        <taxon>Marasmiineae</taxon>
        <taxon>Mycenaceae</taxon>
        <taxon>Mycena</taxon>
    </lineage>
</organism>
<dbReference type="EMBL" id="JACAZI010000002">
    <property type="protein sequence ID" value="KAF7368377.1"/>
    <property type="molecule type" value="Genomic_DNA"/>
</dbReference>
<dbReference type="OrthoDB" id="3012568at2759"/>
<keyword evidence="1" id="KW-0812">Transmembrane</keyword>
<reference evidence="3" key="1">
    <citation type="submission" date="2020-05" db="EMBL/GenBank/DDBJ databases">
        <title>Mycena genomes resolve the evolution of fungal bioluminescence.</title>
        <authorList>
            <person name="Tsai I.J."/>
        </authorList>
    </citation>
    <scope>NUCLEOTIDE SEQUENCE</scope>
    <source>
        <strain evidence="3">CCC161011</strain>
    </source>
</reference>
<feature type="chain" id="PRO_5034068986" evidence="2">
    <location>
        <begin position="25"/>
        <end position="111"/>
    </location>
</feature>